<dbReference type="GO" id="GO:0008250">
    <property type="term" value="C:oligosaccharyltransferase complex"/>
    <property type="evidence" value="ECO:0007669"/>
    <property type="project" value="UniProtKB-UniRule"/>
</dbReference>
<evidence type="ECO:0000313" key="4">
    <source>
        <dbReference type="EMBL" id="RUS88930.1"/>
    </source>
</evidence>
<comment type="caution">
    <text evidence="4">The sequence shown here is derived from an EMBL/GenBank/DDBJ whole genome shotgun (WGS) entry which is preliminary data.</text>
</comment>
<dbReference type="InterPro" id="IPR008814">
    <property type="entry name" value="Swp1"/>
</dbReference>
<dbReference type="PANTHER" id="PTHR12640:SF0">
    <property type="entry name" value="DOLICHYL-DIPHOSPHOOLIGOSACCHARIDE--PROTEIN GLYCOSYLTRANSFERASE SUBUNIT 2"/>
    <property type="match status" value="1"/>
</dbReference>
<comment type="subunit">
    <text evidence="1">Component of the oligosaccharyltransferase (OST) complex. OST exists in two different complex forms which contain common core subunits RPN1, RPN2, OST48, OST4, DAD1 and TMEM258, either STT3A or STT3B as catalytic subunits, and form-specific accessory subunits. STT3A complex assembly occurs through the formation of 3 subcomplexes. Subcomplex 1 contains RPN1 and TMEM258, subcomplex 2 contains the STT3A-specific subunits STT3A, DC2/OSTC, and KCP2 as well as the core subunit OST4, and subcomplex 3 contains RPN2, DAD1, and OST48. The STT3A complex can form stable complexes with the Sec61 complex or with both the Sec61 and TRAP complexes. Interacts with DDI2. Interacts with TMEM35A/NACHO.</text>
</comment>
<protein>
    <recommendedName>
        <fullName evidence="2">Dolichyl-diphosphooligosaccharide--protein glycosyltransferase subunit 2</fullName>
    </recommendedName>
    <alternativeName>
        <fullName evidence="2">Ribophorin-2</fullName>
    </alternativeName>
</protein>
<dbReference type="UniPathway" id="UPA00378"/>
<sequence>MVDYGLEVAIFFVIRNSRPSTNQTKRSAELAAVELFDVRCRLLRINMDRIHPVRANGFYVLFKHIADNRIDDHDHCDDDGDGSSCFSSVPGRSPVCQLSSWAHGLIPSTYITGADKDRLKSVFQSASPFVDSQSAHFSILGLKLLGVTTPNAQDACKILSKVVENKVVSIYHASEAAKALGSCKIDVPEFKQTLTDAIKDDSSVQDIAFAFLALKNLGLPADDAAVSKALLAALLSQPTMLLSARLYWQR</sequence>
<evidence type="ECO:0000256" key="2">
    <source>
        <dbReference type="RuleBase" id="RU366029"/>
    </source>
</evidence>
<comment type="similarity">
    <text evidence="2">Belongs to the SWP1 family.</text>
</comment>
<dbReference type="Proteomes" id="UP000271974">
    <property type="component" value="Unassembled WGS sequence"/>
</dbReference>
<comment type="subcellular location">
    <subcellularLocation>
        <location evidence="2">Endoplasmic reticulum membrane</location>
        <topology evidence="2">Multi-pass membrane protein</topology>
    </subcellularLocation>
</comment>
<name>A0A433U575_ELYCH</name>
<comment type="function">
    <text evidence="2">Subunit of the oligosaccharyl transferase (OST) complex that catalyzes the initial transfer of a defined glycan (Glc(3)Man(9)GlcNAc(2) in eukaryotes) from the lipid carrier dolichol-pyrophosphate to an asparagine residue within an Asn-X-Ser/Thr consensus motif in nascent polypeptide chains, the first step in protein N-glycosylation. N-glycosylation occurs cotranslationally and the complex associates with the Sec61 complex at the channel-forming translocon complex that mediates protein translocation across the endoplasmic reticulum (ER). All subunits are required for a maximal enzyme activity.</text>
</comment>
<dbReference type="Pfam" id="PF05817">
    <property type="entry name" value="Ribophorin_II"/>
    <property type="match status" value="1"/>
</dbReference>
<dbReference type="STRING" id="188477.A0A433U575"/>
<dbReference type="GO" id="GO:0006487">
    <property type="term" value="P:protein N-linked glycosylation"/>
    <property type="evidence" value="ECO:0007669"/>
    <property type="project" value="UniProtKB-UniRule"/>
</dbReference>
<evidence type="ECO:0000256" key="1">
    <source>
        <dbReference type="ARBA" id="ARBA00046750"/>
    </source>
</evidence>
<keyword evidence="5" id="KW-1185">Reference proteome</keyword>
<keyword evidence="2" id="KW-0256">Endoplasmic reticulum</keyword>
<reference evidence="4 5" key="1">
    <citation type="submission" date="2019-01" db="EMBL/GenBank/DDBJ databases">
        <title>A draft genome assembly of the solar-powered sea slug Elysia chlorotica.</title>
        <authorList>
            <person name="Cai H."/>
            <person name="Li Q."/>
            <person name="Fang X."/>
            <person name="Li J."/>
            <person name="Curtis N.E."/>
            <person name="Altenburger A."/>
            <person name="Shibata T."/>
            <person name="Feng M."/>
            <person name="Maeda T."/>
            <person name="Schwartz J.A."/>
            <person name="Shigenobu S."/>
            <person name="Lundholm N."/>
            <person name="Nishiyama T."/>
            <person name="Yang H."/>
            <person name="Hasebe M."/>
            <person name="Li S."/>
            <person name="Pierce S.K."/>
            <person name="Wang J."/>
        </authorList>
    </citation>
    <scope>NUCLEOTIDE SEQUENCE [LARGE SCALE GENOMIC DNA]</scope>
    <source>
        <strain evidence="4">EC2010</strain>
        <tissue evidence="4">Whole organism of an adult</tissue>
    </source>
</reference>
<comment type="pathway">
    <text evidence="2">Protein modification; protein glycosylation.</text>
</comment>
<accession>A0A433U575</accession>
<feature type="domain" description="Ribophorin II N-terminal" evidence="3">
    <location>
        <begin position="111"/>
        <end position="234"/>
    </location>
</feature>
<dbReference type="AlphaFoldDB" id="A0A433U575"/>
<gene>
    <name evidence="4" type="ORF">EGW08_003369</name>
</gene>
<dbReference type="InterPro" id="IPR055373">
    <property type="entry name" value="Ribophorin_II_N"/>
</dbReference>
<proteinExistence type="inferred from homology"/>
<dbReference type="EMBL" id="RQTK01000071">
    <property type="protein sequence ID" value="RUS88930.1"/>
    <property type="molecule type" value="Genomic_DNA"/>
</dbReference>
<evidence type="ECO:0000259" key="3">
    <source>
        <dbReference type="Pfam" id="PF05817"/>
    </source>
</evidence>
<evidence type="ECO:0000313" key="5">
    <source>
        <dbReference type="Proteomes" id="UP000271974"/>
    </source>
</evidence>
<organism evidence="4 5">
    <name type="scientific">Elysia chlorotica</name>
    <name type="common">Eastern emerald elysia</name>
    <name type="synonym">Sea slug</name>
    <dbReference type="NCBI Taxonomy" id="188477"/>
    <lineage>
        <taxon>Eukaryota</taxon>
        <taxon>Metazoa</taxon>
        <taxon>Spiralia</taxon>
        <taxon>Lophotrochozoa</taxon>
        <taxon>Mollusca</taxon>
        <taxon>Gastropoda</taxon>
        <taxon>Heterobranchia</taxon>
        <taxon>Euthyneura</taxon>
        <taxon>Panpulmonata</taxon>
        <taxon>Sacoglossa</taxon>
        <taxon>Placobranchoidea</taxon>
        <taxon>Plakobranchidae</taxon>
        <taxon>Elysia</taxon>
    </lineage>
</organism>
<dbReference type="PANTHER" id="PTHR12640">
    <property type="entry name" value="RIBOPHORIN II"/>
    <property type="match status" value="1"/>
</dbReference>